<sequence length="202" mass="21906">MSIVGSISVSLSTVLATLIGGWLVTTRVADYWDRVKKSRDSNLAAAENFQRLYGEFVAVWKIWNNLAAVERGGTDLPQNARWDCLVRATAAEGAIEALLAKIAAERTLSTHDIDVLGGLRQAFKVFRRAIVAGRPLPWMSSDAEPYIAMKRLAAATSVLLVTPPDTRNRPSAVEAAAAFEQITDNRHGTAWTASGLRVSLVS</sequence>
<comment type="caution">
    <text evidence="2">The sequence shown here is derived from an EMBL/GenBank/DDBJ whole genome shotgun (WGS) entry which is preliminary data.</text>
</comment>
<keyword evidence="1" id="KW-0472">Membrane</keyword>
<reference evidence="3" key="1">
    <citation type="journal article" date="2019" name="Int. J. Syst. Evol. Microbiol.">
        <title>The Global Catalogue of Microorganisms (GCM) 10K type strain sequencing project: providing services to taxonomists for standard genome sequencing and annotation.</title>
        <authorList>
            <consortium name="The Broad Institute Genomics Platform"/>
            <consortium name="The Broad Institute Genome Sequencing Center for Infectious Disease"/>
            <person name="Wu L."/>
            <person name="Ma J."/>
        </authorList>
    </citation>
    <scope>NUCLEOTIDE SEQUENCE [LARGE SCALE GENOMIC DNA]</scope>
    <source>
        <strain evidence="3">CGMCC 4.7330</strain>
    </source>
</reference>
<dbReference type="Proteomes" id="UP001595696">
    <property type="component" value="Unassembled WGS sequence"/>
</dbReference>
<proteinExistence type="predicted"/>
<dbReference type="RefSeq" id="WP_378611936.1">
    <property type="nucleotide sequence ID" value="NZ_JBHSAX010000009.1"/>
</dbReference>
<keyword evidence="3" id="KW-1185">Reference proteome</keyword>
<evidence type="ECO:0000313" key="2">
    <source>
        <dbReference type="EMBL" id="MFC3962174.1"/>
    </source>
</evidence>
<protein>
    <submittedName>
        <fullName evidence="2">Uncharacterized protein</fullName>
    </submittedName>
</protein>
<gene>
    <name evidence="2" type="ORF">ACFO0B_09285</name>
</gene>
<evidence type="ECO:0000256" key="1">
    <source>
        <dbReference type="SAM" id="Phobius"/>
    </source>
</evidence>
<accession>A0ABV8DQP8</accession>
<feature type="transmembrane region" description="Helical" evidence="1">
    <location>
        <begin position="6"/>
        <end position="29"/>
    </location>
</feature>
<evidence type="ECO:0000313" key="3">
    <source>
        <dbReference type="Proteomes" id="UP001595696"/>
    </source>
</evidence>
<name>A0ABV8DQP8_9NOCA</name>
<dbReference type="EMBL" id="JBHSAX010000009">
    <property type="protein sequence ID" value="MFC3962174.1"/>
    <property type="molecule type" value="Genomic_DNA"/>
</dbReference>
<keyword evidence="1" id="KW-0812">Transmembrane</keyword>
<organism evidence="2 3">
    <name type="scientific">Nocardia jiangsuensis</name>
    <dbReference type="NCBI Taxonomy" id="1691563"/>
    <lineage>
        <taxon>Bacteria</taxon>
        <taxon>Bacillati</taxon>
        <taxon>Actinomycetota</taxon>
        <taxon>Actinomycetes</taxon>
        <taxon>Mycobacteriales</taxon>
        <taxon>Nocardiaceae</taxon>
        <taxon>Nocardia</taxon>
    </lineage>
</organism>
<keyword evidence="1" id="KW-1133">Transmembrane helix</keyword>